<protein>
    <submittedName>
        <fullName evidence="4">Uncharacterized protein</fullName>
    </submittedName>
</protein>
<reference evidence="4" key="1">
    <citation type="submission" date="2021-01" db="EMBL/GenBank/DDBJ databases">
        <authorList>
            <person name="Corre E."/>
            <person name="Pelletier E."/>
            <person name="Niang G."/>
            <person name="Scheremetjew M."/>
            <person name="Finn R."/>
            <person name="Kale V."/>
            <person name="Holt S."/>
            <person name="Cochrane G."/>
            <person name="Meng A."/>
            <person name="Brown T."/>
            <person name="Cohen L."/>
        </authorList>
    </citation>
    <scope>NUCLEOTIDE SEQUENCE</scope>
    <source>
        <strain evidence="4">CCMP443</strain>
    </source>
</reference>
<keyword evidence="3" id="KW-0732">Signal</keyword>
<organism evidence="4">
    <name type="scientific">Hemiselmis tepida</name>
    <dbReference type="NCBI Taxonomy" id="464990"/>
    <lineage>
        <taxon>Eukaryota</taxon>
        <taxon>Cryptophyceae</taxon>
        <taxon>Cryptomonadales</taxon>
        <taxon>Hemiselmidaceae</taxon>
        <taxon>Hemiselmis</taxon>
    </lineage>
</organism>
<dbReference type="EMBL" id="HBFN01008727">
    <property type="protein sequence ID" value="CAD8787862.1"/>
    <property type="molecule type" value="Transcribed_RNA"/>
</dbReference>
<keyword evidence="2" id="KW-0812">Transmembrane</keyword>
<evidence type="ECO:0000313" key="4">
    <source>
        <dbReference type="EMBL" id="CAD8787862.1"/>
    </source>
</evidence>
<accession>A0A7S0YQF4</accession>
<dbReference type="AlphaFoldDB" id="A0A7S0YQF4"/>
<feature type="compositionally biased region" description="Basic and acidic residues" evidence="1">
    <location>
        <begin position="87"/>
        <end position="97"/>
    </location>
</feature>
<feature type="chain" id="PRO_5030776348" evidence="3">
    <location>
        <begin position="29"/>
        <end position="364"/>
    </location>
</feature>
<feature type="region of interest" description="Disordered" evidence="1">
    <location>
        <begin position="32"/>
        <end position="115"/>
    </location>
</feature>
<evidence type="ECO:0000256" key="2">
    <source>
        <dbReference type="SAM" id="Phobius"/>
    </source>
</evidence>
<keyword evidence="2" id="KW-1133">Transmembrane helix</keyword>
<name>A0A7S0YQF4_9CRYP</name>
<evidence type="ECO:0000256" key="1">
    <source>
        <dbReference type="SAM" id="MobiDB-lite"/>
    </source>
</evidence>
<feature type="transmembrane region" description="Helical" evidence="2">
    <location>
        <begin position="290"/>
        <end position="310"/>
    </location>
</feature>
<feature type="signal peptide" evidence="3">
    <location>
        <begin position="1"/>
        <end position="28"/>
    </location>
</feature>
<sequence>MVVGVASRISPRCLLVVVAACALEAAQAFLGPGAARIPPPPPEGRREHQEEEPCTSLHHSAGWGGGSEEEAPCWPPALKGAEEEDDRGLKGKPDDLRSVAATPARPPSRRQEARARRVRLVRGTVLCLSLAGCAGGLGLCALGAVKLRHLTSLEAGRDFAVADTPCRVRSADYCWREVPRTKGQGGGADCLRTVTYNFDAGPLRLRNLTSEEFAVTSRGEACGRGCGVGVGTGESGLAPGDGALCWRPTGAPPLPTSDEFAWYACPNPVCIKLRDPSREGRSPATEAPGMLLAGSALVALCGCAALCSWWRCTRSPPARMIHPSSGDARANPGASVLGAGLGTPPRFQHCTGPLRHPQACEGCC</sequence>
<keyword evidence="2" id="KW-0472">Membrane</keyword>
<proteinExistence type="predicted"/>
<evidence type="ECO:0000256" key="3">
    <source>
        <dbReference type="SAM" id="SignalP"/>
    </source>
</evidence>
<gene>
    <name evidence="4" type="ORF">HTEP1355_LOCUS5060</name>
</gene>